<gene>
    <name evidence="1" type="ORF">FDGFPMFE_00021</name>
    <name evidence="2" type="ORF">FDGFPMFE_00159</name>
    <name evidence="3" type="ORF">FDGFPMFE_00186</name>
    <name evidence="4" type="ORF">FDGFPMFE_00213</name>
</gene>
<dbReference type="AlphaFoldDB" id="A0A8E6P3N7"/>
<dbReference type="EMBL" id="MZ054178">
    <property type="protein sequence ID" value="QVQ62201.1"/>
    <property type="molecule type" value="Genomic_DNA"/>
</dbReference>
<proteinExistence type="predicted"/>
<reference evidence="2" key="1">
    <citation type="submission" date="2021-04" db="EMBL/GenBank/DDBJ databases">
        <authorList>
            <person name="Li R."/>
            <person name="Li Y."/>
        </authorList>
    </citation>
    <scope>NUCLEOTIDE SEQUENCE</scope>
    <source>
        <plasmid evidence="2">pHN13R-tetX4</plasmid>
    </source>
</reference>
<protein>
    <submittedName>
        <fullName evidence="2">Uncharacterized protein</fullName>
    </submittedName>
</protein>
<accession>A0A8E6P3N7</accession>
<name>A0A8E6P3N7_ECOLX</name>
<geneLocation type="plasmid" evidence="2">
    <name>pHN13R-tetX4</name>
</geneLocation>
<keyword evidence="2" id="KW-0614">Plasmid</keyword>
<sequence>MKSYEDLYCWRVIVKRMQAFDPAMIQQILCCQIF</sequence>
<organism evidence="2">
    <name type="scientific">Escherichia coli</name>
    <dbReference type="NCBI Taxonomy" id="562"/>
    <lineage>
        <taxon>Bacteria</taxon>
        <taxon>Pseudomonadati</taxon>
        <taxon>Pseudomonadota</taxon>
        <taxon>Gammaproteobacteria</taxon>
        <taxon>Enterobacterales</taxon>
        <taxon>Enterobacteriaceae</taxon>
        <taxon>Escherichia</taxon>
    </lineage>
</organism>
<evidence type="ECO:0000313" key="3">
    <source>
        <dbReference type="EMBL" id="QVQ62228.1"/>
    </source>
</evidence>
<evidence type="ECO:0000313" key="1">
    <source>
        <dbReference type="EMBL" id="QVQ62063.1"/>
    </source>
</evidence>
<evidence type="ECO:0000313" key="4">
    <source>
        <dbReference type="EMBL" id="QVQ62255.1"/>
    </source>
</evidence>
<evidence type="ECO:0000313" key="2">
    <source>
        <dbReference type="EMBL" id="QVQ62201.1"/>
    </source>
</evidence>
<dbReference type="EMBL" id="MZ054178">
    <property type="protein sequence ID" value="QVQ62063.1"/>
    <property type="molecule type" value="Genomic_DNA"/>
</dbReference>
<dbReference type="EMBL" id="MZ054178">
    <property type="protein sequence ID" value="QVQ62228.1"/>
    <property type="molecule type" value="Genomic_DNA"/>
</dbReference>
<dbReference type="EMBL" id="MZ054178">
    <property type="protein sequence ID" value="QVQ62255.1"/>
    <property type="molecule type" value="Genomic_DNA"/>
</dbReference>